<proteinExistence type="predicted"/>
<feature type="transmembrane region" description="Helical" evidence="1">
    <location>
        <begin position="110"/>
        <end position="128"/>
    </location>
</feature>
<feature type="transmembrane region" description="Helical" evidence="1">
    <location>
        <begin position="135"/>
        <end position="154"/>
    </location>
</feature>
<keyword evidence="1" id="KW-0472">Membrane</keyword>
<dbReference type="KEGG" id="teg:KUK_0559"/>
<dbReference type="AlphaFoldDB" id="I7IYK3"/>
<dbReference type="InterPro" id="IPR010266">
    <property type="entry name" value="NnrS"/>
</dbReference>
<sequence>MLIMISILKDWIRNPFRFYFLVASFIIIPISCTWLMIGEGFWLWISDPISFHSWGFINVFGTAAFGGFLFTAVPEWTHYTKDLSKICLLSLIVWLLIILCAFIDTSISAIFASIFWLLFTLFSINLSIKAKDNRHINIIVLLIVLCFLNAFYAFEPSILIIKQLAHSYIIAVSLVIFRIGKALGSKALELSKLSHCNFVPNPFYRNISVICLYLYIVSNLAGENPMTIAWISLAIGLAIIGRLRDWHYFVLLKQPFVRWYYVTLLCIGIGYCWQGYTVLLGDGNTIYPFHLIMIGGFLMMVMQAFSIAGTVHSSLDLPYPNTSRISLFFILLATLSRAFAGIISNRWSLNYTFLAWYLPAICISLAFIIYIPVFARIYTKYPALAPSPIER</sequence>
<feature type="transmembrane region" description="Helical" evidence="1">
    <location>
        <begin position="166"/>
        <end position="183"/>
    </location>
</feature>
<evidence type="ECO:0000313" key="2">
    <source>
        <dbReference type="EMBL" id="CCG17869.1"/>
    </source>
</evidence>
<evidence type="ECO:0000256" key="1">
    <source>
        <dbReference type="SAM" id="Phobius"/>
    </source>
</evidence>
<feature type="transmembrane region" description="Helical" evidence="1">
    <location>
        <begin position="227"/>
        <end position="244"/>
    </location>
</feature>
<name>I7IYK3_9BURK</name>
<dbReference type="Pfam" id="PF05940">
    <property type="entry name" value="NnrS"/>
    <property type="match status" value="1"/>
</dbReference>
<feature type="transmembrane region" description="Helical" evidence="1">
    <location>
        <begin position="20"/>
        <end position="45"/>
    </location>
</feature>
<dbReference type="HOGENOM" id="CLU_066419_0_0_4"/>
<feature type="transmembrane region" description="Helical" evidence="1">
    <location>
        <begin position="325"/>
        <end position="343"/>
    </location>
</feature>
<organism evidence="2">
    <name type="scientific">Taylorella equigenitalis 14/56</name>
    <dbReference type="NCBI Taxonomy" id="1091497"/>
    <lineage>
        <taxon>Bacteria</taxon>
        <taxon>Pseudomonadati</taxon>
        <taxon>Pseudomonadota</taxon>
        <taxon>Betaproteobacteria</taxon>
        <taxon>Burkholderiales</taxon>
        <taxon>Alcaligenaceae</taxon>
        <taxon>Taylorella</taxon>
    </lineage>
</organism>
<feature type="transmembrane region" description="Helical" evidence="1">
    <location>
        <begin position="288"/>
        <end position="313"/>
    </location>
</feature>
<gene>
    <name evidence="2" type="ORF">KUK_0559</name>
</gene>
<protein>
    <submittedName>
        <fullName evidence="2">NnrS family protein</fullName>
    </submittedName>
</protein>
<accession>I7IYK3</accession>
<reference evidence="2" key="1">
    <citation type="journal article" date="2012" name="Vet. Microbiol.">
        <title>Comparative genomic analyses of the Taylorellae.</title>
        <authorList>
            <person name="Hauser H."/>
            <person name="Richter D.C."/>
            <person name="van Tonder A."/>
            <person name="Clark L."/>
            <person name="Preston A."/>
        </authorList>
    </citation>
    <scope>NUCLEOTIDE SEQUENCE</scope>
    <source>
        <strain evidence="2">14/56</strain>
    </source>
</reference>
<feature type="transmembrane region" description="Helical" evidence="1">
    <location>
        <begin position="203"/>
        <end position="221"/>
    </location>
</feature>
<feature type="transmembrane region" description="Helical" evidence="1">
    <location>
        <begin position="256"/>
        <end position="276"/>
    </location>
</feature>
<feature type="transmembrane region" description="Helical" evidence="1">
    <location>
        <begin position="51"/>
        <end position="74"/>
    </location>
</feature>
<dbReference type="EMBL" id="HE681423">
    <property type="protein sequence ID" value="CCG17869.1"/>
    <property type="molecule type" value="Genomic_DNA"/>
</dbReference>
<keyword evidence="1" id="KW-1133">Transmembrane helix</keyword>
<feature type="transmembrane region" description="Helical" evidence="1">
    <location>
        <begin position="355"/>
        <end position="375"/>
    </location>
</feature>
<keyword evidence="1" id="KW-0812">Transmembrane</keyword>
<feature type="transmembrane region" description="Helical" evidence="1">
    <location>
        <begin position="86"/>
        <end position="104"/>
    </location>
</feature>